<dbReference type="Proteomes" id="UP001266305">
    <property type="component" value="Unassembled WGS sequence"/>
</dbReference>
<name>A0ABQ9WFS0_SAGOE</name>
<feature type="non-terminal residue" evidence="2">
    <location>
        <position position="1"/>
    </location>
</feature>
<protein>
    <submittedName>
        <fullName evidence="2">Uncharacterized protein</fullName>
    </submittedName>
</protein>
<evidence type="ECO:0000313" key="3">
    <source>
        <dbReference type="Proteomes" id="UP001266305"/>
    </source>
</evidence>
<accession>A0ABQ9WFS0</accession>
<proteinExistence type="predicted"/>
<keyword evidence="3" id="KW-1185">Reference proteome</keyword>
<feature type="compositionally biased region" description="Basic and acidic residues" evidence="1">
    <location>
        <begin position="39"/>
        <end position="48"/>
    </location>
</feature>
<comment type="caution">
    <text evidence="2">The sequence shown here is derived from an EMBL/GenBank/DDBJ whole genome shotgun (WGS) entry which is preliminary data.</text>
</comment>
<gene>
    <name evidence="2" type="ORF">P7K49_001882</name>
</gene>
<reference evidence="2 3" key="1">
    <citation type="submission" date="2023-05" db="EMBL/GenBank/DDBJ databases">
        <title>B98-5 Cell Line De Novo Hybrid Assembly: An Optical Mapping Approach.</title>
        <authorList>
            <person name="Kananen K."/>
            <person name="Auerbach J.A."/>
            <person name="Kautto E."/>
            <person name="Blachly J.S."/>
        </authorList>
    </citation>
    <scope>NUCLEOTIDE SEQUENCE [LARGE SCALE GENOMIC DNA]</scope>
    <source>
        <strain evidence="2">B95-8</strain>
        <tissue evidence="2">Cell line</tissue>
    </source>
</reference>
<evidence type="ECO:0000313" key="2">
    <source>
        <dbReference type="EMBL" id="KAK2120496.1"/>
    </source>
</evidence>
<dbReference type="EMBL" id="JASSZA010000001">
    <property type="protein sequence ID" value="KAK2120496.1"/>
    <property type="molecule type" value="Genomic_DNA"/>
</dbReference>
<organism evidence="2 3">
    <name type="scientific">Saguinus oedipus</name>
    <name type="common">Cotton-top tamarin</name>
    <name type="synonym">Oedipomidas oedipus</name>
    <dbReference type="NCBI Taxonomy" id="9490"/>
    <lineage>
        <taxon>Eukaryota</taxon>
        <taxon>Metazoa</taxon>
        <taxon>Chordata</taxon>
        <taxon>Craniata</taxon>
        <taxon>Vertebrata</taxon>
        <taxon>Euteleostomi</taxon>
        <taxon>Mammalia</taxon>
        <taxon>Eutheria</taxon>
        <taxon>Euarchontoglires</taxon>
        <taxon>Primates</taxon>
        <taxon>Haplorrhini</taxon>
        <taxon>Platyrrhini</taxon>
        <taxon>Cebidae</taxon>
        <taxon>Callitrichinae</taxon>
        <taxon>Saguinus</taxon>
    </lineage>
</organism>
<feature type="non-terminal residue" evidence="2">
    <location>
        <position position="187"/>
    </location>
</feature>
<feature type="region of interest" description="Disordered" evidence="1">
    <location>
        <begin position="145"/>
        <end position="187"/>
    </location>
</feature>
<feature type="region of interest" description="Disordered" evidence="1">
    <location>
        <begin position="19"/>
        <end position="49"/>
    </location>
</feature>
<feature type="compositionally biased region" description="Polar residues" evidence="1">
    <location>
        <begin position="24"/>
        <end position="33"/>
    </location>
</feature>
<sequence>KLTDIQDVQAVPRLTVPVPGTGCQRYNQPQASSPGRAWKAQDDGDVEPRPPFPAFPDPACNEHLPPCSLQNPWPLSSPRLSLQRGLLPCFTWAPLPCIPVAPGVPLVSILPFPAPAPAPALDYALTGPGLDLRCPKTSGCSSSHSSLTGFRPSTHPTFPLTAHASDSNAPSSRKHSVIRHPPSMTIR</sequence>
<evidence type="ECO:0000256" key="1">
    <source>
        <dbReference type="SAM" id="MobiDB-lite"/>
    </source>
</evidence>